<protein>
    <submittedName>
        <fullName evidence="2">Uncharacterized protein</fullName>
    </submittedName>
</protein>
<feature type="transmembrane region" description="Helical" evidence="1">
    <location>
        <begin position="44"/>
        <end position="60"/>
    </location>
</feature>
<proteinExistence type="predicted"/>
<keyword evidence="1" id="KW-0812">Transmembrane</keyword>
<organism evidence="2 3">
    <name type="scientific">Candidatus Xianfuyuplasma coldseepsis</name>
    <dbReference type="NCBI Taxonomy" id="2782163"/>
    <lineage>
        <taxon>Bacteria</taxon>
        <taxon>Bacillati</taxon>
        <taxon>Mycoplasmatota</taxon>
        <taxon>Mollicutes</taxon>
        <taxon>Candidatus Izemoplasmatales</taxon>
        <taxon>Candidatus Izemoplasmataceae</taxon>
        <taxon>Candidatus Xianfuyuplasma</taxon>
    </lineage>
</organism>
<dbReference type="AlphaFoldDB" id="A0A7L7KNQ0"/>
<feature type="transmembrane region" description="Helical" evidence="1">
    <location>
        <begin position="6"/>
        <end position="23"/>
    </location>
</feature>
<accession>A0A7L7KNQ0</accession>
<dbReference type="KEGG" id="xcl:G4Z02_00435"/>
<keyword evidence="1" id="KW-0472">Membrane</keyword>
<evidence type="ECO:0000256" key="1">
    <source>
        <dbReference type="SAM" id="Phobius"/>
    </source>
</evidence>
<dbReference type="Proteomes" id="UP000514720">
    <property type="component" value="Chromosome"/>
</dbReference>
<gene>
    <name evidence="2" type="ORF">G4Z02_00435</name>
</gene>
<evidence type="ECO:0000313" key="2">
    <source>
        <dbReference type="EMBL" id="QMS84267.1"/>
    </source>
</evidence>
<evidence type="ECO:0000313" key="3">
    <source>
        <dbReference type="Proteomes" id="UP000514720"/>
    </source>
</evidence>
<keyword evidence="3" id="KW-1185">Reference proteome</keyword>
<sequence>MSPEAITFLVIGILDIVLAWTGIMSKLPRGRRWADRIGDTNAKIMYSFFGVLFIVIALFFL</sequence>
<name>A0A7L7KNQ0_9MOLU</name>
<dbReference type="RefSeq" id="WP_258877875.1">
    <property type="nucleotide sequence ID" value="NZ_CP048914.1"/>
</dbReference>
<dbReference type="EMBL" id="CP048914">
    <property type="protein sequence ID" value="QMS84267.1"/>
    <property type="molecule type" value="Genomic_DNA"/>
</dbReference>
<reference evidence="2 3" key="1">
    <citation type="submission" date="2020-02" db="EMBL/GenBank/DDBJ databases">
        <authorList>
            <person name="Zheng R.K."/>
            <person name="Sun C.M."/>
        </authorList>
    </citation>
    <scope>NUCLEOTIDE SEQUENCE [LARGE SCALE GENOMIC DNA]</scope>
    <source>
        <strain evidence="3">zrk13</strain>
    </source>
</reference>
<keyword evidence="1" id="KW-1133">Transmembrane helix</keyword>